<sequence length="77" mass="8258">VRISKEQDHILIIPRGLSFSEASASNLVKLNIVGEVVDQGATNLRVDPSGFSPHAAIYSTRPDVRCVIHIHTPATAA</sequence>
<dbReference type="AlphaFoldDB" id="A0A8J6C2B7"/>
<dbReference type="Pfam" id="PF00596">
    <property type="entry name" value="Aldolase_II"/>
    <property type="match status" value="1"/>
</dbReference>
<name>A0A8J6C2B7_ELECQ</name>
<reference evidence="4" key="1">
    <citation type="thesis" date="2020" institute="ProQuest LLC" country="789 East Eisenhower Parkway, Ann Arbor, MI, USA">
        <title>Comparative Genomics and Chromosome Evolution.</title>
        <authorList>
            <person name="Mudd A.B."/>
        </authorList>
    </citation>
    <scope>NUCLEOTIDE SEQUENCE</scope>
    <source>
        <strain evidence="4">HN-11 Male</strain>
        <tissue evidence="4">Kidney and liver</tissue>
    </source>
</reference>
<evidence type="ECO:0000256" key="1">
    <source>
        <dbReference type="ARBA" id="ARBA00004413"/>
    </source>
</evidence>
<dbReference type="PANTHER" id="PTHR10672">
    <property type="entry name" value="ADDUCIN"/>
    <property type="match status" value="1"/>
</dbReference>
<feature type="domain" description="Class II aldolase/adducin N-terminal" evidence="3">
    <location>
        <begin position="5"/>
        <end position="77"/>
    </location>
</feature>
<evidence type="ECO:0000313" key="5">
    <source>
        <dbReference type="Proteomes" id="UP000770717"/>
    </source>
</evidence>
<accession>A0A8J6C2B7</accession>
<dbReference type="Proteomes" id="UP000770717">
    <property type="component" value="Unassembled WGS sequence"/>
</dbReference>
<evidence type="ECO:0000313" key="4">
    <source>
        <dbReference type="EMBL" id="KAG9460852.1"/>
    </source>
</evidence>
<dbReference type="Gene3D" id="3.40.225.10">
    <property type="entry name" value="Class II aldolase/adducin N-terminal domain"/>
    <property type="match status" value="1"/>
</dbReference>
<dbReference type="EMBL" id="WNTK01036513">
    <property type="protein sequence ID" value="KAG9460852.1"/>
    <property type="molecule type" value="Genomic_DNA"/>
</dbReference>
<protein>
    <recommendedName>
        <fullName evidence="3">Class II aldolase/adducin N-terminal domain-containing protein</fullName>
    </recommendedName>
</protein>
<dbReference type="OrthoDB" id="3238794at2759"/>
<keyword evidence="5" id="KW-1185">Reference proteome</keyword>
<feature type="non-terminal residue" evidence="4">
    <location>
        <position position="1"/>
    </location>
</feature>
<comment type="caution">
    <text evidence="4">The sequence shown here is derived from an EMBL/GenBank/DDBJ whole genome shotgun (WGS) entry which is preliminary data.</text>
</comment>
<organism evidence="4 5">
    <name type="scientific">Eleutherodactylus coqui</name>
    <name type="common">Puerto Rican coqui</name>
    <dbReference type="NCBI Taxonomy" id="57060"/>
    <lineage>
        <taxon>Eukaryota</taxon>
        <taxon>Metazoa</taxon>
        <taxon>Chordata</taxon>
        <taxon>Craniata</taxon>
        <taxon>Vertebrata</taxon>
        <taxon>Euteleostomi</taxon>
        <taxon>Amphibia</taxon>
        <taxon>Batrachia</taxon>
        <taxon>Anura</taxon>
        <taxon>Neobatrachia</taxon>
        <taxon>Hyloidea</taxon>
        <taxon>Eleutherodactylidae</taxon>
        <taxon>Eleutherodactylinae</taxon>
        <taxon>Eleutherodactylus</taxon>
        <taxon>Eleutherodactylus</taxon>
    </lineage>
</organism>
<comment type="similarity">
    <text evidence="2">Belongs to the aldolase class II family. Adducin subfamily.</text>
</comment>
<evidence type="ECO:0000256" key="2">
    <source>
        <dbReference type="ARBA" id="ARBA00006274"/>
    </source>
</evidence>
<dbReference type="GO" id="GO:0051016">
    <property type="term" value="P:barbed-end actin filament capping"/>
    <property type="evidence" value="ECO:0007669"/>
    <property type="project" value="TreeGrafter"/>
</dbReference>
<dbReference type="GO" id="GO:0005856">
    <property type="term" value="C:cytoskeleton"/>
    <property type="evidence" value="ECO:0007669"/>
    <property type="project" value="TreeGrafter"/>
</dbReference>
<dbReference type="InterPro" id="IPR051017">
    <property type="entry name" value="Aldolase-II_Adducin_sf"/>
</dbReference>
<dbReference type="InterPro" id="IPR036409">
    <property type="entry name" value="Aldolase_II/adducin_N_sf"/>
</dbReference>
<feature type="non-terminal residue" evidence="4">
    <location>
        <position position="77"/>
    </location>
</feature>
<dbReference type="SUPFAM" id="SSF53639">
    <property type="entry name" value="AraD/HMP-PK domain-like"/>
    <property type="match status" value="1"/>
</dbReference>
<comment type="subcellular location">
    <subcellularLocation>
        <location evidence="1">Cell membrane</location>
        <topology evidence="1">Peripheral membrane protein</topology>
        <orientation evidence="1">Cytoplasmic side</orientation>
    </subcellularLocation>
</comment>
<evidence type="ECO:0000259" key="3">
    <source>
        <dbReference type="Pfam" id="PF00596"/>
    </source>
</evidence>
<proteinExistence type="inferred from homology"/>
<gene>
    <name evidence="4" type="ORF">GDO78_019135</name>
</gene>
<dbReference type="InterPro" id="IPR001303">
    <property type="entry name" value="Aldolase_II/adducin_N"/>
</dbReference>
<dbReference type="PANTHER" id="PTHR10672:SF5">
    <property type="entry name" value="GAMMA-ADDUCIN"/>
    <property type="match status" value="1"/>
</dbReference>
<dbReference type="GO" id="GO:0014069">
    <property type="term" value="C:postsynaptic density"/>
    <property type="evidence" value="ECO:0007669"/>
    <property type="project" value="TreeGrafter"/>
</dbReference>
<dbReference type="GO" id="GO:0005886">
    <property type="term" value="C:plasma membrane"/>
    <property type="evidence" value="ECO:0007669"/>
    <property type="project" value="UniProtKB-SubCell"/>
</dbReference>
<dbReference type="GO" id="GO:0051015">
    <property type="term" value="F:actin filament binding"/>
    <property type="evidence" value="ECO:0007669"/>
    <property type="project" value="TreeGrafter"/>
</dbReference>